<dbReference type="EMBL" id="UINC01002801">
    <property type="protein sequence ID" value="SVA00431.1"/>
    <property type="molecule type" value="Genomic_DNA"/>
</dbReference>
<dbReference type="AlphaFoldDB" id="A0A381SAV6"/>
<accession>A0A381SAV6</accession>
<evidence type="ECO:0000313" key="1">
    <source>
        <dbReference type="EMBL" id="SVA00431.1"/>
    </source>
</evidence>
<protein>
    <submittedName>
        <fullName evidence="1">Uncharacterized protein</fullName>
    </submittedName>
</protein>
<organism evidence="1">
    <name type="scientific">marine metagenome</name>
    <dbReference type="NCBI Taxonomy" id="408172"/>
    <lineage>
        <taxon>unclassified sequences</taxon>
        <taxon>metagenomes</taxon>
        <taxon>ecological metagenomes</taxon>
    </lineage>
</organism>
<name>A0A381SAV6_9ZZZZ</name>
<gene>
    <name evidence="1" type="ORF">METZ01_LOCUS53285</name>
</gene>
<proteinExistence type="predicted"/>
<sequence>MVRANSNTIMIDERVADRVKEG</sequence>
<reference evidence="1" key="1">
    <citation type="submission" date="2018-05" db="EMBL/GenBank/DDBJ databases">
        <authorList>
            <person name="Lanie J.A."/>
            <person name="Ng W.-L."/>
            <person name="Kazmierczak K.M."/>
            <person name="Andrzejewski T.M."/>
            <person name="Davidsen T.M."/>
            <person name="Wayne K.J."/>
            <person name="Tettelin H."/>
            <person name="Glass J.I."/>
            <person name="Rusch D."/>
            <person name="Podicherti R."/>
            <person name="Tsui H.-C.T."/>
            <person name="Winkler M.E."/>
        </authorList>
    </citation>
    <scope>NUCLEOTIDE SEQUENCE</scope>
</reference>